<comment type="caution">
    <text evidence="1">The sequence shown here is derived from an EMBL/GenBank/DDBJ whole genome shotgun (WGS) entry which is preliminary data.</text>
</comment>
<dbReference type="InterPro" id="IPR011990">
    <property type="entry name" value="TPR-like_helical_dom_sf"/>
</dbReference>
<dbReference type="SUPFAM" id="SSF48452">
    <property type="entry name" value="TPR-like"/>
    <property type="match status" value="1"/>
</dbReference>
<evidence type="ECO:0000313" key="2">
    <source>
        <dbReference type="Proteomes" id="UP001281410"/>
    </source>
</evidence>
<name>A0AAE0DZR4_9ROSI</name>
<dbReference type="Gene3D" id="2.160.20.10">
    <property type="entry name" value="Single-stranded right-handed beta-helix, Pectin lyase-like"/>
    <property type="match status" value="1"/>
</dbReference>
<dbReference type="SUPFAM" id="SSF51126">
    <property type="entry name" value="Pectin lyase-like"/>
    <property type="match status" value="1"/>
</dbReference>
<dbReference type="InterPro" id="IPR012334">
    <property type="entry name" value="Pectin_lyas_fold"/>
</dbReference>
<dbReference type="InterPro" id="IPR011050">
    <property type="entry name" value="Pectin_lyase_fold/virulence"/>
</dbReference>
<proteinExistence type="predicted"/>
<evidence type="ECO:0000313" key="1">
    <source>
        <dbReference type="EMBL" id="KAK3195664.1"/>
    </source>
</evidence>
<dbReference type="EMBL" id="JANJYJ010000008">
    <property type="protein sequence ID" value="KAK3195664.1"/>
    <property type="molecule type" value="Genomic_DNA"/>
</dbReference>
<sequence length="226" mass="25117">MDGIIPGRRLGDSDKAVADAKKAIELDPSMSKAYLRTAVLISRVCCFYIQHCVHEARGISDGGGSLRNGCLIEECDQRIVEETSDLQNQVSEEAPTSVFSEVDIGNSSQTKIQNSDDGFNYDQVDGKTIAPTSYKDWGKGLLWWMDFTKLVGITIQGKGVIDGRGSVWWQDYPYDDLFDDESKLIVLLYNTKTQTNSGFELEIVWQIGSELDGKMPSIKPTVRTTT</sequence>
<protein>
    <submittedName>
        <fullName evidence="1">Uncharacterized protein</fullName>
    </submittedName>
</protein>
<dbReference type="Gene3D" id="1.25.40.10">
    <property type="entry name" value="Tetratricopeptide repeat domain"/>
    <property type="match status" value="1"/>
</dbReference>
<reference evidence="1" key="1">
    <citation type="journal article" date="2023" name="Plant J.">
        <title>Genome sequences and population genomics provide insights into the demographic history, inbreeding, and mutation load of two 'living fossil' tree species of Dipteronia.</title>
        <authorList>
            <person name="Feng Y."/>
            <person name="Comes H.P."/>
            <person name="Chen J."/>
            <person name="Zhu S."/>
            <person name="Lu R."/>
            <person name="Zhang X."/>
            <person name="Li P."/>
            <person name="Qiu J."/>
            <person name="Olsen K.M."/>
            <person name="Qiu Y."/>
        </authorList>
    </citation>
    <scope>NUCLEOTIDE SEQUENCE</scope>
    <source>
        <strain evidence="1">NBL</strain>
    </source>
</reference>
<dbReference type="Proteomes" id="UP001281410">
    <property type="component" value="Unassembled WGS sequence"/>
</dbReference>
<accession>A0AAE0DZR4</accession>
<organism evidence="1 2">
    <name type="scientific">Dipteronia sinensis</name>
    <dbReference type="NCBI Taxonomy" id="43782"/>
    <lineage>
        <taxon>Eukaryota</taxon>
        <taxon>Viridiplantae</taxon>
        <taxon>Streptophyta</taxon>
        <taxon>Embryophyta</taxon>
        <taxon>Tracheophyta</taxon>
        <taxon>Spermatophyta</taxon>
        <taxon>Magnoliopsida</taxon>
        <taxon>eudicotyledons</taxon>
        <taxon>Gunneridae</taxon>
        <taxon>Pentapetalae</taxon>
        <taxon>rosids</taxon>
        <taxon>malvids</taxon>
        <taxon>Sapindales</taxon>
        <taxon>Sapindaceae</taxon>
        <taxon>Hippocastanoideae</taxon>
        <taxon>Acereae</taxon>
        <taxon>Dipteronia</taxon>
    </lineage>
</organism>
<gene>
    <name evidence="1" type="ORF">Dsin_026974</name>
</gene>
<keyword evidence="2" id="KW-1185">Reference proteome</keyword>
<dbReference type="AlphaFoldDB" id="A0AAE0DZR4"/>